<dbReference type="RefSeq" id="XP_001729144.1">
    <property type="nucleotide sequence ID" value="XM_001729092.1"/>
</dbReference>
<name>A8QA52_MALGO</name>
<evidence type="ECO:0000256" key="1">
    <source>
        <dbReference type="RuleBase" id="RU000487"/>
    </source>
</evidence>
<dbReference type="SMART" id="SM00268">
    <property type="entry name" value="ACTIN"/>
    <property type="match status" value="1"/>
</dbReference>
<dbReference type="SUPFAM" id="SSF53067">
    <property type="entry name" value="Actin-like ATPase domain"/>
    <property type="match status" value="2"/>
</dbReference>
<dbReference type="KEGG" id="mgl:MGL_3611"/>
<dbReference type="FunCoup" id="A8QA52">
    <property type="interactions" value="122"/>
</dbReference>
<evidence type="ECO:0000313" key="3">
    <source>
        <dbReference type="Proteomes" id="UP000008837"/>
    </source>
</evidence>
<dbReference type="AlphaFoldDB" id="A8QA52"/>
<dbReference type="InterPro" id="IPR043129">
    <property type="entry name" value="ATPase_NBD"/>
</dbReference>
<proteinExistence type="inferred from homology"/>
<protein>
    <recommendedName>
        <fullName evidence="4">Actin-like protein ARP6</fullName>
    </recommendedName>
</protein>
<dbReference type="InParanoid" id="A8QA52"/>
<dbReference type="STRING" id="425265.A8QA52"/>
<sequence>MPRKTRSAPPLAGVLVLDTGAANIHISCSEGHKDDVCTMPNAIARTRQGVRRQILVGDCIETECQDYGELQLRLPMDRGMVVDWAAQKSVWDRALARTLGCGSDTFGALHGRSVIMTEPYFALPEQQKAFDMLMFEWYEAELIWRTIPAQLVPWSLTPPRPEVVLVVDIGHSYTHAVPIVKNKVIWDAVRRLDIGGKVLTSLLKVMFSYRQWDMMDETYLTDKMKMASCFVAACARDNDRRRKPMRGTSPSNWSFEQLVELFHDGDDDLDADALIQHYVLPDYATPEDVADPNTKYGYVQAGPRLPVTTTTTTTTPVLPEDQLDSFVADLHPPTKEQRGNITVQSDHQVLCLGQERYQLFETFFAPDRIGTWGSSWSTYRSMTTGLNQAPLPELIASSIQLVQETDLRNMLWSHIVLVGGSARVPGLRRRLQHELRMLAPDDVSVGVHVFEDPIEAPARGALALWKESTTSSEARSFLAAHTVSRDAWLQAGGSQASPGERGGTALCDARFGGWNAPRPSEVDDD</sequence>
<dbReference type="Gene3D" id="3.90.640.10">
    <property type="entry name" value="Actin, Chain A, domain 4"/>
    <property type="match status" value="2"/>
</dbReference>
<dbReference type="PANTHER" id="PTHR11937">
    <property type="entry name" value="ACTIN"/>
    <property type="match status" value="1"/>
</dbReference>
<dbReference type="OrthoDB" id="6220758at2759"/>
<dbReference type="Gene3D" id="3.30.420.40">
    <property type="match status" value="3"/>
</dbReference>
<evidence type="ECO:0000313" key="2">
    <source>
        <dbReference type="EMBL" id="EDP41930.1"/>
    </source>
</evidence>
<comment type="similarity">
    <text evidence="1">Belongs to the actin family.</text>
</comment>
<dbReference type="OMA" id="FFEEYEC"/>
<comment type="caution">
    <text evidence="2">The sequence shown here is derived from an EMBL/GenBank/DDBJ whole genome shotgun (WGS) entry which is preliminary data.</text>
</comment>
<dbReference type="Proteomes" id="UP000008837">
    <property type="component" value="Unassembled WGS sequence"/>
</dbReference>
<evidence type="ECO:0008006" key="4">
    <source>
        <dbReference type="Google" id="ProtNLM"/>
    </source>
</evidence>
<dbReference type="Gene3D" id="2.30.36.70">
    <property type="entry name" value="Actin, Chain A, domain 2"/>
    <property type="match status" value="1"/>
</dbReference>
<dbReference type="InterPro" id="IPR004000">
    <property type="entry name" value="Actin"/>
</dbReference>
<keyword evidence="3" id="KW-1185">Reference proteome</keyword>
<dbReference type="Pfam" id="PF00022">
    <property type="entry name" value="Actin"/>
    <property type="match status" value="1"/>
</dbReference>
<dbReference type="GeneID" id="5853450"/>
<dbReference type="VEuPathDB" id="FungiDB:MGL_3611"/>
<organism evidence="2 3">
    <name type="scientific">Malassezia globosa (strain ATCC MYA-4612 / CBS 7966)</name>
    <name type="common">Dandruff-associated fungus</name>
    <dbReference type="NCBI Taxonomy" id="425265"/>
    <lineage>
        <taxon>Eukaryota</taxon>
        <taxon>Fungi</taxon>
        <taxon>Dikarya</taxon>
        <taxon>Basidiomycota</taxon>
        <taxon>Ustilaginomycotina</taxon>
        <taxon>Malasseziomycetes</taxon>
        <taxon>Malasseziales</taxon>
        <taxon>Malasseziaceae</taxon>
        <taxon>Malassezia</taxon>
    </lineage>
</organism>
<dbReference type="EMBL" id="AAYY01000014">
    <property type="protein sequence ID" value="EDP41930.1"/>
    <property type="molecule type" value="Genomic_DNA"/>
</dbReference>
<reference evidence="2 3" key="1">
    <citation type="journal article" date="2007" name="Proc. Natl. Acad. Sci. U.S.A.">
        <title>Dandruff-associated Malassezia genomes reveal convergent and divergent virulence traits shared with plant and human fungal pathogens.</title>
        <authorList>
            <person name="Xu J."/>
            <person name="Saunders C.W."/>
            <person name="Hu P."/>
            <person name="Grant R.A."/>
            <person name="Boekhout T."/>
            <person name="Kuramae E.E."/>
            <person name="Kronstad J.W."/>
            <person name="Deangelis Y.M."/>
            <person name="Reeder N.L."/>
            <person name="Johnstone K.R."/>
            <person name="Leland M."/>
            <person name="Fieno A.M."/>
            <person name="Begley W.M."/>
            <person name="Sun Y."/>
            <person name="Lacey M.P."/>
            <person name="Chaudhary T."/>
            <person name="Keough T."/>
            <person name="Chu L."/>
            <person name="Sears R."/>
            <person name="Yuan B."/>
            <person name="Dawson T.L.Jr."/>
        </authorList>
    </citation>
    <scope>NUCLEOTIDE SEQUENCE [LARGE SCALE GENOMIC DNA]</scope>
    <source>
        <strain evidence="3">ATCC MYA-4612 / CBS 7966</strain>
    </source>
</reference>
<accession>A8QA52</accession>
<gene>
    <name evidence="2" type="ORF">MGL_3611</name>
</gene>